<organism evidence="1 2">
    <name type="scientific">Flavobacterium araucananum</name>
    <dbReference type="NCBI Taxonomy" id="946678"/>
    <lineage>
        <taxon>Bacteria</taxon>
        <taxon>Pseudomonadati</taxon>
        <taxon>Bacteroidota</taxon>
        <taxon>Flavobacteriia</taxon>
        <taxon>Flavobacteriales</taxon>
        <taxon>Flavobacteriaceae</taxon>
        <taxon>Flavobacterium</taxon>
    </lineage>
</organism>
<evidence type="ECO:0000313" key="2">
    <source>
        <dbReference type="Proteomes" id="UP000214684"/>
    </source>
</evidence>
<gene>
    <name evidence="1" type="ORF">B0A64_04880</name>
</gene>
<keyword evidence="2" id="KW-1185">Reference proteome</keyword>
<evidence type="ECO:0008006" key="3">
    <source>
        <dbReference type="Google" id="ProtNLM"/>
    </source>
</evidence>
<reference evidence="1 2" key="1">
    <citation type="submission" date="2016-11" db="EMBL/GenBank/DDBJ databases">
        <title>Whole genomes of Flavobacteriaceae.</title>
        <authorList>
            <person name="Stine C."/>
            <person name="Li C."/>
            <person name="Tadesse D."/>
        </authorList>
    </citation>
    <scope>NUCLEOTIDE SEQUENCE [LARGE SCALE GENOMIC DNA]</scope>
    <source>
        <strain evidence="1 2">DSM 24704</strain>
    </source>
</reference>
<comment type="caution">
    <text evidence="1">The sequence shown here is derived from an EMBL/GenBank/DDBJ whole genome shotgun (WGS) entry which is preliminary data.</text>
</comment>
<dbReference type="Proteomes" id="UP000214684">
    <property type="component" value="Unassembled WGS sequence"/>
</dbReference>
<dbReference type="AlphaFoldDB" id="A0A227PGS4"/>
<protein>
    <recommendedName>
        <fullName evidence="3">Glycosyltransferase 2-like domain-containing protein</fullName>
    </recommendedName>
</protein>
<sequence length="283" mass="33119">MFSPFFNQILPIVIIYNQKIKTSDTILTLNSELQKLNIRMTIFIYDNSQILDIDNKVDRFENLDIIYHHDKDNGGLSAGYNMGAKLATELKKTWILLLDQDTTFKNLLESFNFNIQRYPNIHLFAPIVKLNNNVIFSPSIVKHKRGYPPKTISPGIYSLNNFSPINSGMLIALKLFYEVGGYNEKIKVDFCDFQFIEKVYVKNPLFVVVDSVAIQDFSAFEPSVEKQLKRFNIYLNDVHNCYKPSIYDKFGFFYTVTRHTLGLTYKLKSHKFIIIYIKKYLFY</sequence>
<dbReference type="OrthoDB" id="1351873at2"/>
<dbReference type="InterPro" id="IPR029044">
    <property type="entry name" value="Nucleotide-diphossugar_trans"/>
</dbReference>
<proteinExistence type="predicted"/>
<dbReference type="SUPFAM" id="SSF53448">
    <property type="entry name" value="Nucleotide-diphospho-sugar transferases"/>
    <property type="match status" value="1"/>
</dbReference>
<name>A0A227PGS4_9FLAO</name>
<evidence type="ECO:0000313" key="1">
    <source>
        <dbReference type="EMBL" id="OXG08763.1"/>
    </source>
</evidence>
<dbReference type="EMBL" id="MUGS01000005">
    <property type="protein sequence ID" value="OXG08763.1"/>
    <property type="molecule type" value="Genomic_DNA"/>
</dbReference>
<dbReference type="Gene3D" id="3.90.550.10">
    <property type="entry name" value="Spore Coat Polysaccharide Biosynthesis Protein SpsA, Chain A"/>
    <property type="match status" value="1"/>
</dbReference>
<accession>A0A227PGS4</accession>